<protein>
    <submittedName>
        <fullName evidence="3">Tumor necrosis factor-related apoptosis-inducing ligand-like protein</fullName>
    </submittedName>
</protein>
<name>A0A223G1V3_9GALL</name>
<sequence length="34" mass="3857">LLHASSMELVFLPLCTATEWAEDMWSQALQPLPQ</sequence>
<reference evidence="3" key="1">
    <citation type="journal article" date="2017" name="Immunogenetics">
        <title>Extensive shared polymorphism at non-MHC immune genes in recently diverged North American prairie grouse.</title>
        <authorList>
            <person name="Minias P."/>
            <person name="Bateson Z.W."/>
            <person name="Whittingham L.A."/>
            <person name="Johnson J.A."/>
            <person name="Oyler-McCance S."/>
            <person name="Dunn P.O."/>
        </authorList>
    </citation>
    <scope>NUCLEOTIDE SEQUENCE</scope>
    <source>
        <strain evidence="2">Cemi01</strain>
        <strain evidence="3">Cemi02</strain>
    </source>
</reference>
<dbReference type="AlphaFoldDB" id="A0A223G1V3"/>
<feature type="non-terminal residue" evidence="3">
    <location>
        <position position="1"/>
    </location>
</feature>
<proteinExistence type="predicted"/>
<dbReference type="EMBL" id="MF579316">
    <property type="protein sequence ID" value="AST16176.1"/>
    <property type="molecule type" value="Genomic_DNA"/>
</dbReference>
<evidence type="ECO:0000313" key="3">
    <source>
        <dbReference type="EMBL" id="AST16176.1"/>
    </source>
</evidence>
<feature type="chain" id="PRO_5011188395" evidence="1">
    <location>
        <begin position="18"/>
        <end position="34"/>
    </location>
</feature>
<keyword evidence="1" id="KW-0732">Signal</keyword>
<organism evidence="3">
    <name type="scientific">Centrocercus minimus</name>
    <name type="common">Gunnison sage-grouse</name>
    <dbReference type="NCBI Taxonomy" id="211967"/>
    <lineage>
        <taxon>Eukaryota</taxon>
        <taxon>Metazoa</taxon>
        <taxon>Chordata</taxon>
        <taxon>Craniata</taxon>
        <taxon>Vertebrata</taxon>
        <taxon>Euteleostomi</taxon>
        <taxon>Archelosauria</taxon>
        <taxon>Archosauria</taxon>
        <taxon>Dinosauria</taxon>
        <taxon>Saurischia</taxon>
        <taxon>Theropoda</taxon>
        <taxon>Coelurosauria</taxon>
        <taxon>Aves</taxon>
        <taxon>Neognathae</taxon>
        <taxon>Galloanserae</taxon>
        <taxon>Galliformes</taxon>
        <taxon>Phasianidae</taxon>
        <taxon>Tetraoninae</taxon>
        <taxon>Centrocercus</taxon>
    </lineage>
</organism>
<evidence type="ECO:0000313" key="2">
    <source>
        <dbReference type="EMBL" id="AST16175.1"/>
    </source>
</evidence>
<feature type="non-terminal residue" evidence="3">
    <location>
        <position position="34"/>
    </location>
</feature>
<feature type="signal peptide" evidence="1">
    <location>
        <begin position="1"/>
        <end position="17"/>
    </location>
</feature>
<dbReference type="EMBL" id="MF579315">
    <property type="protein sequence ID" value="AST16175.1"/>
    <property type="molecule type" value="Genomic_DNA"/>
</dbReference>
<accession>A0A223G1V3</accession>
<gene>
    <name evidence="3" type="primary">TRAIL-like</name>
</gene>
<evidence type="ECO:0000256" key="1">
    <source>
        <dbReference type="SAM" id="SignalP"/>
    </source>
</evidence>